<proteinExistence type="predicted"/>
<comment type="caution">
    <text evidence="1">The sequence shown here is derived from an EMBL/GenBank/DDBJ whole genome shotgun (WGS) entry which is preliminary data.</text>
</comment>
<organism evidence="1 2">
    <name type="scientific">Actinidia rufa</name>
    <dbReference type="NCBI Taxonomy" id="165716"/>
    <lineage>
        <taxon>Eukaryota</taxon>
        <taxon>Viridiplantae</taxon>
        <taxon>Streptophyta</taxon>
        <taxon>Embryophyta</taxon>
        <taxon>Tracheophyta</taxon>
        <taxon>Spermatophyta</taxon>
        <taxon>Magnoliopsida</taxon>
        <taxon>eudicotyledons</taxon>
        <taxon>Gunneridae</taxon>
        <taxon>Pentapetalae</taxon>
        <taxon>asterids</taxon>
        <taxon>Ericales</taxon>
        <taxon>Actinidiaceae</taxon>
        <taxon>Actinidia</taxon>
    </lineage>
</organism>
<accession>A0A7J0DM89</accession>
<dbReference type="AlphaFoldDB" id="A0A7J0DM89"/>
<name>A0A7J0DM89_9ERIC</name>
<dbReference type="OrthoDB" id="696485at2759"/>
<gene>
    <name evidence="1" type="ORF">Acr_00g0049750</name>
</gene>
<evidence type="ECO:0000313" key="2">
    <source>
        <dbReference type="Proteomes" id="UP000585474"/>
    </source>
</evidence>
<dbReference type="Proteomes" id="UP000585474">
    <property type="component" value="Unassembled WGS sequence"/>
</dbReference>
<dbReference type="EMBL" id="BJWL01000270">
    <property type="protein sequence ID" value="GFS37089.1"/>
    <property type="molecule type" value="Genomic_DNA"/>
</dbReference>
<evidence type="ECO:0000313" key="1">
    <source>
        <dbReference type="EMBL" id="GFS37089.1"/>
    </source>
</evidence>
<protein>
    <recommendedName>
        <fullName evidence="3">Reverse transcriptase zinc-binding domain-containing protein</fullName>
    </recommendedName>
</protein>
<reference evidence="2" key="1">
    <citation type="submission" date="2019-07" db="EMBL/GenBank/DDBJ databases">
        <title>De Novo Assembly of kiwifruit Actinidia rufa.</title>
        <authorList>
            <person name="Sugita-Konishi S."/>
            <person name="Sato K."/>
            <person name="Mori E."/>
            <person name="Abe Y."/>
            <person name="Kisaki G."/>
            <person name="Hamano K."/>
            <person name="Suezawa K."/>
            <person name="Otani M."/>
            <person name="Fukuda T."/>
            <person name="Manabe T."/>
            <person name="Gomi K."/>
            <person name="Tabuchi M."/>
            <person name="Akimitsu K."/>
            <person name="Kataoka I."/>
        </authorList>
    </citation>
    <scope>NUCLEOTIDE SEQUENCE [LARGE SCALE GENOMIC DNA]</scope>
    <source>
        <strain evidence="2">cv. Fuchu</strain>
    </source>
</reference>
<evidence type="ECO:0008006" key="3">
    <source>
        <dbReference type="Google" id="ProtNLM"/>
    </source>
</evidence>
<sequence>MMLSLSKVTLKEQDSCKGVQLLSGGVYPNSARAPYNCPSAHMSWINACQGAVNWAWLTLEVEAWVTLDETGLSLRFDIGLRLCPFGPFYFRDRFQRAVQEEVGAVQSYDPKLEGRLPICQSTSPSIVMPFPIRLMSLVGSGSQHCRSRLERWNNSSSFSFVLSDSSYNEDEEGEEVNQLVQNMRRIGQPIAATAIPIVASVVPVVVPILVLSSDAEDSDDLAFTPPQPVGLLGKKKTQELVVPNPSTVQDPPPVPQPVLAITAPGEFQGAKEIRIKRGLRQRDPSFSMWSHRNAAAYAKEYDYKWRKCCFSLFADGFVESVNHLLLHCQFSWEIWARCMGWWNIVWVCPADLKILKVWWFSNRYKELEKSCSEALYSMLYYSLSGRPGVNGSSTMWGH</sequence>
<keyword evidence="2" id="KW-1185">Reference proteome</keyword>